<dbReference type="EMBL" id="MU266457">
    <property type="protein sequence ID" value="KAH7923284.1"/>
    <property type="molecule type" value="Genomic_DNA"/>
</dbReference>
<organism evidence="1 2">
    <name type="scientific">Leucogyrophana mollusca</name>
    <dbReference type="NCBI Taxonomy" id="85980"/>
    <lineage>
        <taxon>Eukaryota</taxon>
        <taxon>Fungi</taxon>
        <taxon>Dikarya</taxon>
        <taxon>Basidiomycota</taxon>
        <taxon>Agaricomycotina</taxon>
        <taxon>Agaricomycetes</taxon>
        <taxon>Agaricomycetidae</taxon>
        <taxon>Boletales</taxon>
        <taxon>Boletales incertae sedis</taxon>
        <taxon>Leucogyrophana</taxon>
    </lineage>
</organism>
<name>A0ACB8BDD5_9AGAM</name>
<proteinExistence type="predicted"/>
<gene>
    <name evidence="1" type="ORF">BV22DRAFT_596907</name>
</gene>
<evidence type="ECO:0000313" key="2">
    <source>
        <dbReference type="Proteomes" id="UP000790709"/>
    </source>
</evidence>
<comment type="caution">
    <text evidence="1">The sequence shown here is derived from an EMBL/GenBank/DDBJ whole genome shotgun (WGS) entry which is preliminary data.</text>
</comment>
<protein>
    <submittedName>
        <fullName evidence="1">Uncharacterized protein</fullName>
    </submittedName>
</protein>
<keyword evidence="2" id="KW-1185">Reference proteome</keyword>
<evidence type="ECO:0000313" key="1">
    <source>
        <dbReference type="EMBL" id="KAH7923284.1"/>
    </source>
</evidence>
<dbReference type="Proteomes" id="UP000790709">
    <property type="component" value="Unassembled WGS sequence"/>
</dbReference>
<accession>A0ACB8BDD5</accession>
<sequence>MLQVEKRHERWDRGRSLAKVATKHRCHLALLHSTSTFPSKPRRSEAASSLASTVTIFYPTTNPGFYHVPSPKPTTSSHLANRVSPPVPHSTMSSLAATVHPPPRQYGTSYQPCRML</sequence>
<reference evidence="1" key="1">
    <citation type="journal article" date="2021" name="New Phytol.">
        <title>Evolutionary innovations through gain and loss of genes in the ectomycorrhizal Boletales.</title>
        <authorList>
            <person name="Wu G."/>
            <person name="Miyauchi S."/>
            <person name="Morin E."/>
            <person name="Kuo A."/>
            <person name="Drula E."/>
            <person name="Varga T."/>
            <person name="Kohler A."/>
            <person name="Feng B."/>
            <person name="Cao Y."/>
            <person name="Lipzen A."/>
            <person name="Daum C."/>
            <person name="Hundley H."/>
            <person name="Pangilinan J."/>
            <person name="Johnson J."/>
            <person name="Barry K."/>
            <person name="LaButti K."/>
            <person name="Ng V."/>
            <person name="Ahrendt S."/>
            <person name="Min B."/>
            <person name="Choi I.G."/>
            <person name="Park H."/>
            <person name="Plett J.M."/>
            <person name="Magnuson J."/>
            <person name="Spatafora J.W."/>
            <person name="Nagy L.G."/>
            <person name="Henrissat B."/>
            <person name="Grigoriev I.V."/>
            <person name="Yang Z.L."/>
            <person name="Xu J."/>
            <person name="Martin F.M."/>
        </authorList>
    </citation>
    <scope>NUCLEOTIDE SEQUENCE</scope>
    <source>
        <strain evidence="1">KUC20120723A-06</strain>
    </source>
</reference>